<dbReference type="EMBL" id="JBHUHT010000010">
    <property type="protein sequence ID" value="MFD2095874.1"/>
    <property type="molecule type" value="Genomic_DNA"/>
</dbReference>
<accession>A0ABW4XLA9</accession>
<evidence type="ECO:0000313" key="2">
    <source>
        <dbReference type="EMBL" id="MFD2095874.1"/>
    </source>
</evidence>
<reference evidence="3" key="1">
    <citation type="journal article" date="2019" name="Int. J. Syst. Evol. Microbiol.">
        <title>The Global Catalogue of Microorganisms (GCM) 10K type strain sequencing project: providing services to taxonomists for standard genome sequencing and annotation.</title>
        <authorList>
            <consortium name="The Broad Institute Genomics Platform"/>
            <consortium name="The Broad Institute Genome Sequencing Center for Infectious Disease"/>
            <person name="Wu L."/>
            <person name="Ma J."/>
        </authorList>
    </citation>
    <scope>NUCLEOTIDE SEQUENCE [LARGE SCALE GENOMIC DNA]</scope>
    <source>
        <strain evidence="3">CGMCC 1.10992</strain>
    </source>
</reference>
<keyword evidence="1" id="KW-1133">Transmembrane helix</keyword>
<dbReference type="PANTHER" id="PTHR42709">
    <property type="entry name" value="ALKALINE PHOSPHATASE LIKE PROTEIN"/>
    <property type="match status" value="1"/>
</dbReference>
<comment type="caution">
    <text evidence="2">The sequence shown here is derived from an EMBL/GenBank/DDBJ whole genome shotgun (WGS) entry which is preliminary data.</text>
</comment>
<keyword evidence="1" id="KW-0812">Transmembrane</keyword>
<feature type="transmembrane region" description="Helical" evidence="1">
    <location>
        <begin position="112"/>
        <end position="134"/>
    </location>
</feature>
<proteinExistence type="predicted"/>
<keyword evidence="1" id="KW-0472">Membrane</keyword>
<evidence type="ECO:0000313" key="3">
    <source>
        <dbReference type="Proteomes" id="UP001597380"/>
    </source>
</evidence>
<feature type="transmembrane region" description="Helical" evidence="1">
    <location>
        <begin position="39"/>
        <end position="62"/>
    </location>
</feature>
<sequence length="138" mass="15228">MALWTLFIASFAAATLLPGGSEAILVGLYLNSEYAAYQLFLAATLGNSLGAIVTVAMGRWVAKARPPKPTKNWQLRWHNRLQRHGSPVLVMSWLPLVGDGLCLLAGWLRLSWLPVCLYITLGKALRYLIVLLLASPWI</sequence>
<name>A0ABW4XLA9_9GAMM</name>
<dbReference type="RefSeq" id="WP_345340725.1">
    <property type="nucleotide sequence ID" value="NZ_BAABLI010000016.1"/>
</dbReference>
<protein>
    <submittedName>
        <fullName evidence="2">YqaA family protein</fullName>
    </submittedName>
</protein>
<evidence type="ECO:0000256" key="1">
    <source>
        <dbReference type="SAM" id="Phobius"/>
    </source>
</evidence>
<organism evidence="2 3">
    <name type="scientific">Corallincola platygyrae</name>
    <dbReference type="NCBI Taxonomy" id="1193278"/>
    <lineage>
        <taxon>Bacteria</taxon>
        <taxon>Pseudomonadati</taxon>
        <taxon>Pseudomonadota</taxon>
        <taxon>Gammaproteobacteria</taxon>
        <taxon>Alteromonadales</taxon>
        <taxon>Psychromonadaceae</taxon>
        <taxon>Corallincola</taxon>
    </lineage>
</organism>
<dbReference type="InterPro" id="IPR051311">
    <property type="entry name" value="DedA_domain"/>
</dbReference>
<feature type="transmembrane region" description="Helical" evidence="1">
    <location>
        <begin position="88"/>
        <end position="106"/>
    </location>
</feature>
<dbReference type="PANTHER" id="PTHR42709:SF4">
    <property type="entry name" value="INNER MEMBRANE PROTEIN YQAA"/>
    <property type="match status" value="1"/>
</dbReference>
<gene>
    <name evidence="2" type="ORF">ACFSJ3_07745</name>
</gene>
<dbReference type="Proteomes" id="UP001597380">
    <property type="component" value="Unassembled WGS sequence"/>
</dbReference>
<keyword evidence="3" id="KW-1185">Reference proteome</keyword>